<evidence type="ECO:0000313" key="3">
    <source>
        <dbReference type="EMBL" id="KAK8748638.1"/>
    </source>
</evidence>
<dbReference type="InterPro" id="IPR013783">
    <property type="entry name" value="Ig-like_fold"/>
</dbReference>
<dbReference type="Gene3D" id="2.60.40.10">
    <property type="entry name" value="Immunoglobulins"/>
    <property type="match status" value="2"/>
</dbReference>
<name>A0AAW0Y9C7_CHEQU</name>
<keyword evidence="4" id="KW-1185">Reference proteome</keyword>
<dbReference type="Proteomes" id="UP001445076">
    <property type="component" value="Unassembled WGS sequence"/>
</dbReference>
<feature type="non-terminal residue" evidence="3">
    <location>
        <position position="1"/>
    </location>
</feature>
<dbReference type="PROSITE" id="PS50835">
    <property type="entry name" value="IG_LIKE"/>
    <property type="match status" value="2"/>
</dbReference>
<dbReference type="SUPFAM" id="SSF48726">
    <property type="entry name" value="Immunoglobulin"/>
    <property type="match status" value="2"/>
</dbReference>
<evidence type="ECO:0000256" key="1">
    <source>
        <dbReference type="ARBA" id="ARBA00023157"/>
    </source>
</evidence>
<dbReference type="AlphaFoldDB" id="A0AAW0Y9C7"/>
<keyword evidence="1" id="KW-1015">Disulfide bond</keyword>
<protein>
    <recommendedName>
        <fullName evidence="2">Ig-like domain-containing protein</fullName>
    </recommendedName>
</protein>
<dbReference type="Pfam" id="PF08205">
    <property type="entry name" value="C2-set_2"/>
    <property type="match status" value="2"/>
</dbReference>
<proteinExistence type="predicted"/>
<evidence type="ECO:0000313" key="4">
    <source>
        <dbReference type="Proteomes" id="UP001445076"/>
    </source>
</evidence>
<dbReference type="InterPro" id="IPR013162">
    <property type="entry name" value="CD80_C2-set"/>
</dbReference>
<gene>
    <name evidence="3" type="ORF">OTU49_015910</name>
</gene>
<organism evidence="3 4">
    <name type="scientific">Cherax quadricarinatus</name>
    <name type="common">Australian red claw crayfish</name>
    <dbReference type="NCBI Taxonomy" id="27406"/>
    <lineage>
        <taxon>Eukaryota</taxon>
        <taxon>Metazoa</taxon>
        <taxon>Ecdysozoa</taxon>
        <taxon>Arthropoda</taxon>
        <taxon>Crustacea</taxon>
        <taxon>Multicrustacea</taxon>
        <taxon>Malacostraca</taxon>
        <taxon>Eumalacostraca</taxon>
        <taxon>Eucarida</taxon>
        <taxon>Decapoda</taxon>
        <taxon>Pleocyemata</taxon>
        <taxon>Astacidea</taxon>
        <taxon>Parastacoidea</taxon>
        <taxon>Parastacidae</taxon>
        <taxon>Cherax</taxon>
    </lineage>
</organism>
<dbReference type="InterPro" id="IPR036179">
    <property type="entry name" value="Ig-like_dom_sf"/>
</dbReference>
<evidence type="ECO:0000259" key="2">
    <source>
        <dbReference type="PROSITE" id="PS50835"/>
    </source>
</evidence>
<dbReference type="EMBL" id="JARKIK010000011">
    <property type="protein sequence ID" value="KAK8748638.1"/>
    <property type="molecule type" value="Genomic_DNA"/>
</dbReference>
<feature type="non-terminal residue" evidence="3">
    <location>
        <position position="176"/>
    </location>
</feature>
<feature type="domain" description="Ig-like" evidence="2">
    <location>
        <begin position="1"/>
        <end position="66"/>
    </location>
</feature>
<feature type="domain" description="Ig-like" evidence="2">
    <location>
        <begin position="73"/>
        <end position="168"/>
    </location>
</feature>
<accession>A0AAW0Y9C7</accession>
<dbReference type="InterPro" id="IPR007110">
    <property type="entry name" value="Ig-like_dom"/>
</dbReference>
<reference evidence="3 4" key="1">
    <citation type="journal article" date="2024" name="BMC Genomics">
        <title>Genome assembly of redclaw crayfish (Cherax quadricarinatus) provides insights into its immune adaptation and hypoxia tolerance.</title>
        <authorList>
            <person name="Liu Z."/>
            <person name="Zheng J."/>
            <person name="Li H."/>
            <person name="Fang K."/>
            <person name="Wang S."/>
            <person name="He J."/>
            <person name="Zhou D."/>
            <person name="Weng S."/>
            <person name="Chi M."/>
            <person name="Gu Z."/>
            <person name="He J."/>
            <person name="Li F."/>
            <person name="Wang M."/>
        </authorList>
    </citation>
    <scope>NUCLEOTIDE SEQUENCE [LARGE SCALE GENOMIC DNA]</scope>
    <source>
        <strain evidence="3">ZL_2023a</strain>
    </source>
</reference>
<sequence>AGGQPPPDLVWMTQDEVLDATEESRSSGITVNQLNLLRLSRTFHNAILTCYASNSNVTTPTSASLTVTMNLRPLVTKVEAPIKGLRVGREYDMRCDSAGSRPHPNMTWTLGTTPAAHTLLATTEHGVNISTSRVRLTASRRHHGQRLTCTAVNPLFPASPVSDTILLNVTYPPVAT</sequence>
<comment type="caution">
    <text evidence="3">The sequence shown here is derived from an EMBL/GenBank/DDBJ whole genome shotgun (WGS) entry which is preliminary data.</text>
</comment>
<dbReference type="PANTHER" id="PTHR23278">
    <property type="entry name" value="SIDESTEP PROTEIN"/>
    <property type="match status" value="1"/>
</dbReference>
<dbReference type="PANTHER" id="PTHR23278:SF19">
    <property type="entry name" value="OBSCURIN"/>
    <property type="match status" value="1"/>
</dbReference>